<keyword evidence="2" id="KW-0812">Transmembrane</keyword>
<evidence type="ECO:0000256" key="2">
    <source>
        <dbReference type="SAM" id="Phobius"/>
    </source>
</evidence>
<protein>
    <submittedName>
        <fullName evidence="3">Uncharacterized protein</fullName>
    </submittedName>
</protein>
<organism evidence="3 4">
    <name type="scientific">Punica granatum</name>
    <name type="common">Pomegranate</name>
    <dbReference type="NCBI Taxonomy" id="22663"/>
    <lineage>
        <taxon>Eukaryota</taxon>
        <taxon>Viridiplantae</taxon>
        <taxon>Streptophyta</taxon>
        <taxon>Embryophyta</taxon>
        <taxon>Tracheophyta</taxon>
        <taxon>Spermatophyta</taxon>
        <taxon>Magnoliopsida</taxon>
        <taxon>eudicotyledons</taxon>
        <taxon>Gunneridae</taxon>
        <taxon>Pentapetalae</taxon>
        <taxon>rosids</taxon>
        <taxon>malvids</taxon>
        <taxon>Myrtales</taxon>
        <taxon>Lythraceae</taxon>
        <taxon>Punica</taxon>
    </lineage>
</organism>
<keyword evidence="4" id="KW-1185">Reference proteome</keyword>
<proteinExistence type="predicted"/>
<feature type="region of interest" description="Disordered" evidence="1">
    <location>
        <begin position="58"/>
        <end position="77"/>
    </location>
</feature>
<keyword evidence="2" id="KW-1133">Transmembrane helix</keyword>
<dbReference type="Proteomes" id="UP000233551">
    <property type="component" value="Unassembled WGS sequence"/>
</dbReference>
<evidence type="ECO:0000313" key="4">
    <source>
        <dbReference type="Proteomes" id="UP000233551"/>
    </source>
</evidence>
<name>A0A2I0J834_PUNGR</name>
<keyword evidence="2" id="KW-0472">Membrane</keyword>
<feature type="transmembrane region" description="Helical" evidence="2">
    <location>
        <begin position="33"/>
        <end position="52"/>
    </location>
</feature>
<evidence type="ECO:0000256" key="1">
    <source>
        <dbReference type="SAM" id="MobiDB-lite"/>
    </source>
</evidence>
<evidence type="ECO:0000313" key="3">
    <source>
        <dbReference type="EMBL" id="PKI52399.1"/>
    </source>
</evidence>
<gene>
    <name evidence="3" type="ORF">CRG98_027202</name>
</gene>
<sequence>MDEDHKLSPSALNSSIAALGLLNSYGSTSSLPLIYPTSAAIIFYLSLAADVMKLDSNSRYPSTGGVESPSGLAESSH</sequence>
<accession>A0A2I0J834</accession>
<reference evidence="3 4" key="1">
    <citation type="submission" date="2017-11" db="EMBL/GenBank/DDBJ databases">
        <title>De-novo sequencing of pomegranate (Punica granatum L.) genome.</title>
        <authorList>
            <person name="Akparov Z."/>
            <person name="Amiraslanov A."/>
            <person name="Hajiyeva S."/>
            <person name="Abbasov M."/>
            <person name="Kaur K."/>
            <person name="Hamwieh A."/>
            <person name="Solovyev V."/>
            <person name="Salamov A."/>
            <person name="Braich B."/>
            <person name="Kosarev P."/>
            <person name="Mahmoud A."/>
            <person name="Hajiyev E."/>
            <person name="Babayeva S."/>
            <person name="Izzatullayeva V."/>
            <person name="Mammadov A."/>
            <person name="Mammadov A."/>
            <person name="Sharifova S."/>
            <person name="Ojaghi J."/>
            <person name="Eynullazada K."/>
            <person name="Bayramov B."/>
            <person name="Abdulazimova A."/>
            <person name="Shahmuradov I."/>
        </authorList>
    </citation>
    <scope>NUCLEOTIDE SEQUENCE [LARGE SCALE GENOMIC DNA]</scope>
    <source>
        <strain evidence="4">cv. AG2017</strain>
        <tissue evidence="3">Leaf</tissue>
    </source>
</reference>
<dbReference type="EMBL" id="PGOL01001936">
    <property type="protein sequence ID" value="PKI52399.1"/>
    <property type="molecule type" value="Genomic_DNA"/>
</dbReference>
<comment type="caution">
    <text evidence="3">The sequence shown here is derived from an EMBL/GenBank/DDBJ whole genome shotgun (WGS) entry which is preliminary data.</text>
</comment>
<dbReference type="AlphaFoldDB" id="A0A2I0J834"/>